<feature type="domain" description="NodB homology" evidence="1">
    <location>
        <begin position="121"/>
        <end position="256"/>
    </location>
</feature>
<keyword evidence="3" id="KW-1185">Reference proteome</keyword>
<organism evidence="2 3">
    <name type="scientific">Malaciobacter mytili LMG 24559</name>
    <dbReference type="NCBI Taxonomy" id="1032238"/>
    <lineage>
        <taxon>Bacteria</taxon>
        <taxon>Pseudomonadati</taxon>
        <taxon>Campylobacterota</taxon>
        <taxon>Epsilonproteobacteria</taxon>
        <taxon>Campylobacterales</taxon>
        <taxon>Arcobacteraceae</taxon>
        <taxon>Malaciobacter</taxon>
    </lineage>
</organism>
<dbReference type="InterPro" id="IPR002509">
    <property type="entry name" value="NODB_dom"/>
</dbReference>
<dbReference type="GO" id="GO:0016810">
    <property type="term" value="F:hydrolase activity, acting on carbon-nitrogen (but not peptide) bonds"/>
    <property type="evidence" value="ECO:0007669"/>
    <property type="project" value="InterPro"/>
</dbReference>
<proteinExistence type="predicted"/>
<dbReference type="AlphaFoldDB" id="A0AAX2AKE1"/>
<gene>
    <name evidence="2" type="ORF">CP985_00990</name>
</gene>
<dbReference type="EMBL" id="NXID01000003">
    <property type="protein sequence ID" value="RXK16761.1"/>
    <property type="molecule type" value="Genomic_DNA"/>
</dbReference>
<dbReference type="InterPro" id="IPR011330">
    <property type="entry name" value="Glyco_hydro/deAcase_b/a-brl"/>
</dbReference>
<protein>
    <recommendedName>
        <fullName evidence="1">NodB homology domain-containing protein</fullName>
    </recommendedName>
</protein>
<dbReference type="Pfam" id="PF01522">
    <property type="entry name" value="Polysacc_deac_1"/>
    <property type="match status" value="1"/>
</dbReference>
<dbReference type="GO" id="GO:0005975">
    <property type="term" value="P:carbohydrate metabolic process"/>
    <property type="evidence" value="ECO:0007669"/>
    <property type="project" value="InterPro"/>
</dbReference>
<name>A0AAX2AKE1_9BACT</name>
<evidence type="ECO:0000313" key="3">
    <source>
        <dbReference type="Proteomes" id="UP000290092"/>
    </source>
</evidence>
<dbReference type="Gene3D" id="3.20.20.370">
    <property type="entry name" value="Glycoside hydrolase/deacetylase"/>
    <property type="match status" value="1"/>
</dbReference>
<dbReference type="SUPFAM" id="SSF88713">
    <property type="entry name" value="Glycoside hydrolase/deacetylase"/>
    <property type="match status" value="1"/>
</dbReference>
<evidence type="ECO:0000313" key="2">
    <source>
        <dbReference type="EMBL" id="RXK16761.1"/>
    </source>
</evidence>
<accession>A0AAX2AKE1</accession>
<sequence length="312" mass="36236">MFIYKKVSFMKKLSISTIFILGFFFNLFANELEQITNYQVLNKSIINKGISYTILRSFSKNLNKYFLIVDETTLHTKVVNASSLKISEPSIKQTKYKKLLKQYSKEPFTLQNYGLKHINSNYIYLTADLCPSSKYGYEKEFINALISRHKKAVPITFFISGLWIEKHKNEFLELISYQKENKLDITWANHTFTHYYNPKEPLERNFLLSKNKDITNEILELEKLLLTYNITPSILFRFPGLVSNKQTALIVNSFGLIPVGSDTWLAKDEKINKGSIILIHANKNEPKGIEIAKKSLLENNNFSLHNILDNLK</sequence>
<dbReference type="Proteomes" id="UP000290092">
    <property type="component" value="Unassembled WGS sequence"/>
</dbReference>
<comment type="caution">
    <text evidence="2">The sequence shown here is derived from an EMBL/GenBank/DDBJ whole genome shotgun (WGS) entry which is preliminary data.</text>
</comment>
<reference evidence="2 3" key="1">
    <citation type="submission" date="2017-09" db="EMBL/GenBank/DDBJ databases">
        <title>Genomics of the genus Arcobacter.</title>
        <authorList>
            <person name="Perez-Cataluna A."/>
            <person name="Figueras M.J."/>
            <person name="Salas-Masso N."/>
        </authorList>
    </citation>
    <scope>NUCLEOTIDE SEQUENCE [LARGE SCALE GENOMIC DNA]</scope>
    <source>
        <strain evidence="2 3">CECT 7386</strain>
    </source>
</reference>
<evidence type="ECO:0000259" key="1">
    <source>
        <dbReference type="Pfam" id="PF01522"/>
    </source>
</evidence>